<evidence type="ECO:0000256" key="1">
    <source>
        <dbReference type="SAM" id="Coils"/>
    </source>
</evidence>
<feature type="region of interest" description="Disordered" evidence="2">
    <location>
        <begin position="19"/>
        <end position="39"/>
    </location>
</feature>
<dbReference type="PANTHER" id="PTHR31859:SF20">
    <property type="entry name" value="TETRATRICOPEPTIDE REPEAT-CONTAINING PROTEIN"/>
    <property type="match status" value="1"/>
</dbReference>
<dbReference type="Proteomes" id="UP000077202">
    <property type="component" value="Unassembled WGS sequence"/>
</dbReference>
<feature type="region of interest" description="Disordered" evidence="2">
    <location>
        <begin position="267"/>
        <end position="295"/>
    </location>
</feature>
<organism evidence="3 4">
    <name type="scientific">Marchantia polymorpha subsp. ruderalis</name>
    <dbReference type="NCBI Taxonomy" id="1480154"/>
    <lineage>
        <taxon>Eukaryota</taxon>
        <taxon>Viridiplantae</taxon>
        <taxon>Streptophyta</taxon>
        <taxon>Embryophyta</taxon>
        <taxon>Marchantiophyta</taxon>
        <taxon>Marchantiopsida</taxon>
        <taxon>Marchantiidae</taxon>
        <taxon>Marchantiales</taxon>
        <taxon>Marchantiaceae</taxon>
        <taxon>Marchantia</taxon>
    </lineage>
</organism>
<keyword evidence="1" id="KW-0175">Coiled coil</keyword>
<protein>
    <submittedName>
        <fullName evidence="3">Uncharacterized protein</fullName>
    </submittedName>
</protein>
<feature type="compositionally biased region" description="Low complexity" evidence="2">
    <location>
        <begin position="691"/>
        <end position="703"/>
    </location>
</feature>
<dbReference type="InterPro" id="IPR019412">
    <property type="entry name" value="IML2/TPR_39"/>
</dbReference>
<evidence type="ECO:0000256" key="2">
    <source>
        <dbReference type="SAM" id="MobiDB-lite"/>
    </source>
</evidence>
<evidence type="ECO:0000313" key="3">
    <source>
        <dbReference type="EMBL" id="OAE25678.1"/>
    </source>
</evidence>
<name>A0A176VXZ5_MARPO</name>
<proteinExistence type="predicted"/>
<feature type="coiled-coil region" evidence="1">
    <location>
        <begin position="457"/>
        <end position="484"/>
    </location>
</feature>
<comment type="caution">
    <text evidence="3">The sequence shown here is derived from an EMBL/GenBank/DDBJ whole genome shotgun (WGS) entry which is preliminary data.</text>
</comment>
<feature type="compositionally biased region" description="Basic and acidic residues" evidence="2">
    <location>
        <begin position="681"/>
        <end position="690"/>
    </location>
</feature>
<reference evidence="3" key="1">
    <citation type="submission" date="2016-03" db="EMBL/GenBank/DDBJ databases">
        <title>Mechanisms controlling the formation of the plant cell surface in tip-growing cells are functionally conserved among land plants.</title>
        <authorList>
            <person name="Honkanen S."/>
            <person name="Jones V.A."/>
            <person name="Morieri G."/>
            <person name="Champion C."/>
            <person name="Hetherington A.J."/>
            <person name="Kelly S."/>
            <person name="Saint-Marcoux D."/>
            <person name="Proust H."/>
            <person name="Prescott H."/>
            <person name="Dolan L."/>
        </authorList>
    </citation>
    <scope>NUCLEOTIDE SEQUENCE [LARGE SCALE GENOMIC DNA]</scope>
    <source>
        <tissue evidence="3">Whole gametophyte</tissue>
    </source>
</reference>
<accession>A0A176VXZ5</accession>
<dbReference type="Pfam" id="PF10300">
    <property type="entry name" value="Iml2-TPR_39"/>
    <property type="match status" value="1"/>
</dbReference>
<feature type="region of interest" description="Disordered" evidence="2">
    <location>
        <begin position="163"/>
        <end position="195"/>
    </location>
</feature>
<dbReference type="AlphaFoldDB" id="A0A176VXZ5"/>
<dbReference type="EMBL" id="LVLJ01002295">
    <property type="protein sequence ID" value="OAE25678.1"/>
    <property type="molecule type" value="Genomic_DNA"/>
</dbReference>
<dbReference type="PANTHER" id="PTHR31859">
    <property type="entry name" value="TETRATRICOPEPTIDE REPEAT PROTEIN 39 FAMILY MEMBER"/>
    <property type="match status" value="1"/>
</dbReference>
<keyword evidence="4" id="KW-1185">Reference proteome</keyword>
<gene>
    <name evidence="3" type="ORF">AXG93_4368s1380</name>
</gene>
<sequence>MNMEKFSAGLQQGLSSILERRKSKDSGQSSEEPAYESLPEIGVDFEVEEEQVMKGLELLYQDRLSEADEYFETLKTGHARFSLHHAEVASFIALMSFEPEDIEFATTLLTETVSLADQQAKRWRTHSNLKKVNEAVGAMKTWALTRAATALKRAGPVGAQASAKLMPVESPSLPADDDDDEGSSSKPSNREEATYNHRARRMRLWALLIQGECHLMTSLLQVVAAGESWTSMVKVGFNAKRCWSIYQHCQKKLDQLQKEWVSLGGTLTGTGPMAPGVQADSDSDEDPNGPELNFDPANAARAMALAAAGPSRSSRRSQNYDPELSAPEGEMIYQGVRAAAGNLERLEGGIKEDQELASLRIGIQFGIGAFNLMISLIPTNYQKAIELMAVPGDRNQGLSLLRKVSGLHHSRAPLAAIVLLNYFTVLMGLLPYTQEHAMGGRNVLQMLPIAWKESSVFRVMQARLASYETQLEEATAMIVKCLRNPVKSKGSEGIPMQRLANLILDEHGWYLLLQGDFTGAYENFSSLYKDTVWLKPLYACLMAACCWEADDKFHNEAAKLMRDLPGMISGKKTNPTPMENFALRLANDFITNGQAPLFPAMEIIAVYNGFQHMDKATLKRHLDRIGDALMTRSPRRASDYQNVFSWVTADAERGGIQIVTFSSWVRSRDYVVMPANVKERRCELQKEEPHQPGGSEQSGGPPSYADVMKKDVPGEAVAGQRNIPFQSRSKSSSPKSEDDDDSSSSGSKFHHTWAKGSKVLCRYLLALCQRSLGDLKQAEANFRYVVSQTDVVPGNVVPYACFEWGSMLLSSESTSPEGLNLLEKSIDFPSHEFQTRLKFVVSERLRMFRRACENDLSSKASTTSALNLRRVSELLRTVQIQPK</sequence>
<evidence type="ECO:0000313" key="4">
    <source>
        <dbReference type="Proteomes" id="UP000077202"/>
    </source>
</evidence>
<feature type="region of interest" description="Disordered" evidence="2">
    <location>
        <begin position="681"/>
        <end position="750"/>
    </location>
</feature>